<evidence type="ECO:0000313" key="3">
    <source>
        <dbReference type="EMBL" id="GKZ27110.1"/>
    </source>
</evidence>
<dbReference type="EMBL" id="BROQ01000182">
    <property type="protein sequence ID" value="GKZ27110.1"/>
    <property type="molecule type" value="Genomic_DNA"/>
</dbReference>
<feature type="coiled-coil region" evidence="1">
    <location>
        <begin position="269"/>
        <end position="345"/>
    </location>
</feature>
<protein>
    <submittedName>
        <fullName evidence="3">Uncharacterized protein</fullName>
    </submittedName>
</protein>
<keyword evidence="1" id="KW-0175">Coiled coil</keyword>
<reference evidence="3" key="1">
    <citation type="submission" date="2022-07" db="EMBL/GenBank/DDBJ databases">
        <title>Taxonomy of Aspergillus series Nigri: significant species reduction supported by multi-species coalescent approaches.</title>
        <authorList>
            <person name="Bian C."/>
            <person name="Kusuya Y."/>
            <person name="Sklenar F."/>
            <person name="D'hooge E."/>
            <person name="Yaguchi T."/>
            <person name="Takahashi H."/>
            <person name="Hubka V."/>
        </authorList>
    </citation>
    <scope>NUCLEOTIDE SEQUENCE</scope>
    <source>
        <strain evidence="3">CBS 733.88</strain>
    </source>
</reference>
<sequence>MAEISQSQKANLHEVAQLMLEIYETLSQMRYFETKAIQKGPHDITKMRPVYEKHGLDPAIIYLYSILPYVDSDITANTSFFDGGIFADFRRESHVEEARDPLCLGPSDGGDYEDEDGPYMHPWMTALSLMGIRTSVIIYDARKHRIWIPHPEDEWSYDPALNDEPNEAPQSNNENSFEHLPSRPAGEVLQDIARWYRELELLPGGGENSGVEWDTGDLDKKGLYLMHGWPDNFDGIAFQVNQQRALCVINIKHDTKQILPQLRRCMIAVEESSRTISRLQKSLAAAKSKNEEWIIRMELWKAGRSHRRNSKELVEGELKVNALEYRQANKELKSLQDRIRRTRKWLEEESKDADADTVKRIQGDLYREEQRAILYEAVKMVIEADTNRLRNEGLRGKTAFAKEKEAAIGQGVSLHFAGELEALRKWAAQIPDDAKDAKEKVNEQIQDYERSVAATTAHTWLNSPRLFDPFHCDL</sequence>
<name>A0A9W6DTF9_9EURO</name>
<evidence type="ECO:0000256" key="2">
    <source>
        <dbReference type="SAM" id="MobiDB-lite"/>
    </source>
</evidence>
<dbReference type="AlphaFoldDB" id="A0A9W6DTF9"/>
<dbReference type="Proteomes" id="UP001143548">
    <property type="component" value="Unassembled WGS sequence"/>
</dbReference>
<gene>
    <name evidence="3" type="ORF">AbraCBS73388_003750</name>
</gene>
<evidence type="ECO:0000256" key="1">
    <source>
        <dbReference type="SAM" id="Coils"/>
    </source>
</evidence>
<organism evidence="3 4">
    <name type="scientific">Aspergillus brasiliensis</name>
    <dbReference type="NCBI Taxonomy" id="319629"/>
    <lineage>
        <taxon>Eukaryota</taxon>
        <taxon>Fungi</taxon>
        <taxon>Dikarya</taxon>
        <taxon>Ascomycota</taxon>
        <taxon>Pezizomycotina</taxon>
        <taxon>Eurotiomycetes</taxon>
        <taxon>Eurotiomycetidae</taxon>
        <taxon>Eurotiales</taxon>
        <taxon>Aspergillaceae</taxon>
        <taxon>Aspergillus</taxon>
        <taxon>Aspergillus subgen. Circumdati</taxon>
    </lineage>
</organism>
<accession>A0A9W6DTF9</accession>
<proteinExistence type="predicted"/>
<feature type="region of interest" description="Disordered" evidence="2">
    <location>
        <begin position="158"/>
        <end position="181"/>
    </location>
</feature>
<evidence type="ECO:0000313" key="4">
    <source>
        <dbReference type="Proteomes" id="UP001143548"/>
    </source>
</evidence>
<comment type="caution">
    <text evidence="3">The sequence shown here is derived from an EMBL/GenBank/DDBJ whole genome shotgun (WGS) entry which is preliminary data.</text>
</comment>